<sequence length="288" mass="32585">MVLGDFKFLGVPCHSIELDDLKVFMADDGSAKRIHFATSHANALRKDSSGKPFAWFNVPFRNTIEPLMKKELGSSNFALFLSKTTGKPFRMVFNEKEYEDILAFMGKYKDIVFLRDCLDLSLSLSMNRIDENTRTEIGELEYQAKYHPESSEYKNVIASLTERMQGLLDSIPFFKDADYICVVPSSHTFVREIVSGLKGFDFSDISSSLSWDKKSELKNAESLEEKLDALLNSHLQIADEMDLKEKSILLVDDLYKSGLTMQYVAMMLKNAGCSRVFGLTLVKSLGNN</sequence>
<protein>
    <recommendedName>
        <fullName evidence="2">Phosphoribosyltransferase domain-containing protein</fullName>
    </recommendedName>
</protein>
<dbReference type="InterPro" id="IPR000836">
    <property type="entry name" value="PRTase_dom"/>
</dbReference>
<evidence type="ECO:0000256" key="1">
    <source>
        <dbReference type="SAM" id="Coils"/>
    </source>
</evidence>
<dbReference type="Proteomes" id="UP000283872">
    <property type="component" value="Unassembled WGS sequence"/>
</dbReference>
<keyword evidence="1" id="KW-0175">Coiled coil</keyword>
<evidence type="ECO:0000313" key="3">
    <source>
        <dbReference type="EMBL" id="RGS14813.1"/>
    </source>
</evidence>
<evidence type="ECO:0000259" key="2">
    <source>
        <dbReference type="Pfam" id="PF00156"/>
    </source>
</evidence>
<accession>A0A3E5DYA6</accession>
<feature type="domain" description="Phosphoribosyltransferase" evidence="2">
    <location>
        <begin position="181"/>
        <end position="276"/>
    </location>
</feature>
<dbReference type="InterPro" id="IPR029057">
    <property type="entry name" value="PRTase-like"/>
</dbReference>
<evidence type="ECO:0000313" key="4">
    <source>
        <dbReference type="Proteomes" id="UP000283872"/>
    </source>
</evidence>
<dbReference type="AlphaFoldDB" id="A0A3E5DYA6"/>
<feature type="coiled-coil region" evidence="1">
    <location>
        <begin position="213"/>
        <end position="240"/>
    </location>
</feature>
<proteinExistence type="predicted"/>
<dbReference type="CDD" id="cd06223">
    <property type="entry name" value="PRTases_typeI"/>
    <property type="match status" value="1"/>
</dbReference>
<dbReference type="Gene3D" id="3.40.50.2020">
    <property type="match status" value="1"/>
</dbReference>
<dbReference type="EMBL" id="QRVA01000023">
    <property type="protein sequence ID" value="RGS14813.1"/>
    <property type="molecule type" value="Genomic_DNA"/>
</dbReference>
<reference evidence="3 4" key="1">
    <citation type="submission" date="2018-08" db="EMBL/GenBank/DDBJ databases">
        <title>A genome reference for cultivated species of the human gut microbiota.</title>
        <authorList>
            <person name="Zou Y."/>
            <person name="Xue W."/>
            <person name="Luo G."/>
        </authorList>
    </citation>
    <scope>NUCLEOTIDE SEQUENCE [LARGE SCALE GENOMIC DNA]</scope>
    <source>
        <strain evidence="3 4">AF24-12</strain>
    </source>
</reference>
<dbReference type="Pfam" id="PF00156">
    <property type="entry name" value="Pribosyltran"/>
    <property type="match status" value="1"/>
</dbReference>
<dbReference type="SUPFAM" id="SSF53271">
    <property type="entry name" value="PRTase-like"/>
    <property type="match status" value="1"/>
</dbReference>
<organism evidence="3 4">
    <name type="scientific">Segatella copri</name>
    <dbReference type="NCBI Taxonomy" id="165179"/>
    <lineage>
        <taxon>Bacteria</taxon>
        <taxon>Pseudomonadati</taxon>
        <taxon>Bacteroidota</taxon>
        <taxon>Bacteroidia</taxon>
        <taxon>Bacteroidales</taxon>
        <taxon>Prevotellaceae</taxon>
        <taxon>Segatella</taxon>
    </lineage>
</organism>
<name>A0A3E5DYA6_9BACT</name>
<dbReference type="RefSeq" id="WP_117587420.1">
    <property type="nucleotide sequence ID" value="NZ_QRVA01000023.1"/>
</dbReference>
<comment type="caution">
    <text evidence="3">The sequence shown here is derived from an EMBL/GenBank/DDBJ whole genome shotgun (WGS) entry which is preliminary data.</text>
</comment>
<gene>
    <name evidence="3" type="ORF">DWY11_09740</name>
</gene>